<feature type="non-terminal residue" evidence="12">
    <location>
        <position position="1"/>
    </location>
</feature>
<keyword evidence="6" id="KW-0347">Helicase</keyword>
<dbReference type="OrthoDB" id="6513042at2759"/>
<dbReference type="InterPro" id="IPR041677">
    <property type="entry name" value="DNA2/NAM7_AAA_11"/>
</dbReference>
<dbReference type="RefSeq" id="XP_021566201.1">
    <property type="nucleotide sequence ID" value="XM_021710526.1"/>
</dbReference>
<keyword evidence="11" id="KW-1185">Reference proteome</keyword>
<dbReference type="PANTHER" id="PTHR45418:SF1">
    <property type="entry name" value="CANCER_TESTIS ANTIGEN 55"/>
    <property type="match status" value="1"/>
</dbReference>
<protein>
    <submittedName>
        <fullName evidence="12">RNA helicase Mov10l1-like</fullName>
    </submittedName>
</protein>
<dbReference type="GO" id="GO:0016787">
    <property type="term" value="F:hydrolase activity"/>
    <property type="evidence" value="ECO:0007669"/>
    <property type="project" value="UniProtKB-KW"/>
</dbReference>
<organism evidence="11 12">
    <name type="scientific">Carlito syrichta</name>
    <name type="common">Philippine tarsier</name>
    <name type="synonym">Tarsius syrichta</name>
    <dbReference type="NCBI Taxonomy" id="1868482"/>
    <lineage>
        <taxon>Eukaryota</taxon>
        <taxon>Metazoa</taxon>
        <taxon>Chordata</taxon>
        <taxon>Craniata</taxon>
        <taxon>Vertebrata</taxon>
        <taxon>Euteleostomi</taxon>
        <taxon>Mammalia</taxon>
        <taxon>Eutheria</taxon>
        <taxon>Euarchontoglires</taxon>
        <taxon>Primates</taxon>
        <taxon>Haplorrhini</taxon>
        <taxon>Tarsiiformes</taxon>
        <taxon>Tarsiidae</taxon>
        <taxon>Carlito</taxon>
    </lineage>
</organism>
<dbReference type="GO" id="GO:0005737">
    <property type="term" value="C:cytoplasm"/>
    <property type="evidence" value="ECO:0007669"/>
    <property type="project" value="UniProtKB-SubCell"/>
</dbReference>
<dbReference type="KEGG" id="csyr:103256408"/>
<evidence type="ECO:0000256" key="2">
    <source>
        <dbReference type="ARBA" id="ARBA00005601"/>
    </source>
</evidence>
<keyword evidence="3" id="KW-0963">Cytoplasm</keyword>
<dbReference type="Gene3D" id="3.40.50.300">
    <property type="entry name" value="P-loop containing nucleotide triphosphate hydrolases"/>
    <property type="match status" value="1"/>
</dbReference>
<dbReference type="GO" id="GO:0004386">
    <property type="term" value="F:helicase activity"/>
    <property type="evidence" value="ECO:0007669"/>
    <property type="project" value="UniProtKB-KW"/>
</dbReference>
<evidence type="ECO:0000256" key="4">
    <source>
        <dbReference type="ARBA" id="ARBA00022741"/>
    </source>
</evidence>
<dbReference type="PANTHER" id="PTHR45418">
    <property type="entry name" value="CANCER/TESTIS ANTIGEN 55"/>
    <property type="match status" value="1"/>
</dbReference>
<evidence type="ECO:0000256" key="1">
    <source>
        <dbReference type="ARBA" id="ARBA00004496"/>
    </source>
</evidence>
<keyword evidence="5" id="KW-0378">Hydrolase</keyword>
<evidence type="ECO:0000256" key="7">
    <source>
        <dbReference type="ARBA" id="ARBA00022840"/>
    </source>
</evidence>
<dbReference type="SUPFAM" id="SSF52540">
    <property type="entry name" value="P-loop containing nucleoside triphosphate hydrolases"/>
    <property type="match status" value="1"/>
</dbReference>
<evidence type="ECO:0000256" key="3">
    <source>
        <dbReference type="ARBA" id="ARBA00022490"/>
    </source>
</evidence>
<dbReference type="GO" id="GO:0005524">
    <property type="term" value="F:ATP binding"/>
    <property type="evidence" value="ECO:0007669"/>
    <property type="project" value="UniProtKB-KW"/>
</dbReference>
<name>A0A3Q0DSW0_CARSF</name>
<evidence type="ECO:0000259" key="9">
    <source>
        <dbReference type="Pfam" id="PF13086"/>
    </source>
</evidence>
<dbReference type="GeneID" id="103256408"/>
<evidence type="ECO:0000256" key="8">
    <source>
        <dbReference type="SAM" id="MobiDB-lite"/>
    </source>
</evidence>
<comment type="similarity">
    <text evidence="2">Belongs to the DNA2/NAM7 helicase family. SDE3 subfamily.</text>
</comment>
<dbReference type="CDD" id="cd18078">
    <property type="entry name" value="DEXXQc_Mov10L1"/>
    <property type="match status" value="1"/>
</dbReference>
<evidence type="ECO:0000256" key="6">
    <source>
        <dbReference type="ARBA" id="ARBA00022806"/>
    </source>
</evidence>
<feature type="non-terminal residue" evidence="12">
    <location>
        <position position="568"/>
    </location>
</feature>
<feature type="domain" description="Helicase MOV-10-like beta-barrel" evidence="10">
    <location>
        <begin position="95"/>
        <end position="168"/>
    </location>
</feature>
<dbReference type="InterPro" id="IPR049080">
    <property type="entry name" value="MOV-10-like_beta-barrel"/>
</dbReference>
<reference evidence="12" key="1">
    <citation type="submission" date="2025-08" db="UniProtKB">
        <authorList>
            <consortium name="RefSeq"/>
        </authorList>
    </citation>
    <scope>IDENTIFICATION</scope>
</reference>
<evidence type="ECO:0000256" key="5">
    <source>
        <dbReference type="ARBA" id="ARBA00022801"/>
    </source>
</evidence>
<sequence length="568" mass="64184">YKGESGYFPLARPGECVFFHTCVEAKLYRFQKVRALRLHSCCFPRHGYVPCVALLLLTCQCLVSFQLLNMSNYKEKFSTLLWLEEIQAKTELTKYKMSGVLLKRNRNLLVLEVPGLTESTPSLYAGDTLILKTHEYDGHVIEHISYVIEIHEEDVTLKVNPEFEEAYNFEPVDVEFTYNRTSSRWCHFALEQVIYLGAKVLFPEEINLRYPQVRENWSHAQDTQRNGQSTTKDRKTPRDQRKWKKERNVGAKSLPGMVACAAVTSDLGMCLSGDEIQTPNAREQEFFNPVLNENQKLAVRRILSGHCRPLPYVVFGPPGTGKTVTIIEAILQVHFAMPDSRILICAPSDCAADLMCLHLHESKVLRPAAMVRVNATCRLEEAITDDIKAYSRDGKDIWKACRYRIVITTCSTAGHFYEIGVRIGHFTHVFVDEAGQASEPECLIPLGLVSDVSGQIVLAGDPLQLGPVIKSRLSMAYGLNVSMLERLMSRPAYQKDENAFSICGTYNPLLVTKLVKNYRSHVALLALPSQLFYDNELEACADPKVVTSLLGWEKLPKRGFPLLFHGVM</sequence>
<accession>A0A3Q0DSW0</accession>
<feature type="compositionally biased region" description="Basic and acidic residues" evidence="8">
    <location>
        <begin position="231"/>
        <end position="240"/>
    </location>
</feature>
<feature type="domain" description="DNA2/NAM7 helicase helicase" evidence="9">
    <location>
        <begin position="291"/>
        <end position="391"/>
    </location>
</feature>
<dbReference type="Proteomes" id="UP000189704">
    <property type="component" value="Unplaced"/>
</dbReference>
<dbReference type="AlphaFoldDB" id="A0A3Q0DSW0"/>
<dbReference type="FunFam" id="3.40.50.300:FF:000999">
    <property type="entry name" value="Mov10 like RISC complex RNA helicase 1"/>
    <property type="match status" value="1"/>
</dbReference>
<proteinExistence type="inferred from homology"/>
<keyword evidence="4" id="KW-0547">Nucleotide-binding</keyword>
<evidence type="ECO:0000313" key="11">
    <source>
        <dbReference type="Proteomes" id="UP000189704"/>
    </source>
</evidence>
<feature type="region of interest" description="Disordered" evidence="8">
    <location>
        <begin position="217"/>
        <end position="247"/>
    </location>
</feature>
<feature type="compositionally biased region" description="Polar residues" evidence="8">
    <location>
        <begin position="218"/>
        <end position="230"/>
    </location>
</feature>
<evidence type="ECO:0000259" key="10">
    <source>
        <dbReference type="Pfam" id="PF21634"/>
    </source>
</evidence>
<dbReference type="InterPro" id="IPR027417">
    <property type="entry name" value="P-loop_NTPase"/>
</dbReference>
<keyword evidence="7" id="KW-0067">ATP-binding</keyword>
<evidence type="ECO:0000313" key="12">
    <source>
        <dbReference type="RefSeq" id="XP_021566201.1"/>
    </source>
</evidence>
<dbReference type="Pfam" id="PF21634">
    <property type="entry name" value="MOV-10_beta-barrel"/>
    <property type="match status" value="1"/>
</dbReference>
<gene>
    <name evidence="12" type="primary">LOC103256408</name>
</gene>
<feature type="domain" description="DNA2/NAM7 helicase helicase" evidence="9">
    <location>
        <begin position="403"/>
        <end position="472"/>
    </location>
</feature>
<comment type="subcellular location">
    <subcellularLocation>
        <location evidence="1">Cytoplasm</location>
    </subcellularLocation>
</comment>
<dbReference type="Pfam" id="PF13086">
    <property type="entry name" value="AAA_11"/>
    <property type="match status" value="2"/>
</dbReference>